<dbReference type="InterPro" id="IPR005625">
    <property type="entry name" value="PepSY-ass_TM"/>
</dbReference>
<feature type="transmembrane region" description="Helical" evidence="2">
    <location>
        <begin position="141"/>
        <end position="166"/>
    </location>
</feature>
<keyword evidence="2" id="KW-0472">Membrane</keyword>
<dbReference type="PANTHER" id="PTHR34219:SF5">
    <property type="entry name" value="BLR4505 PROTEIN"/>
    <property type="match status" value="1"/>
</dbReference>
<gene>
    <name evidence="3" type="ORF">GGR39_002983</name>
</gene>
<dbReference type="AlphaFoldDB" id="A0A7W6CAC9"/>
<reference evidence="3 4" key="1">
    <citation type="submission" date="2020-08" db="EMBL/GenBank/DDBJ databases">
        <title>Genomic Encyclopedia of Type Strains, Phase IV (KMG-IV): sequencing the most valuable type-strain genomes for metagenomic binning, comparative biology and taxonomic classification.</title>
        <authorList>
            <person name="Goeker M."/>
        </authorList>
    </citation>
    <scope>NUCLEOTIDE SEQUENCE [LARGE SCALE GENOMIC DNA]</scope>
    <source>
        <strain evidence="3 4">DSM 27568</strain>
    </source>
</reference>
<dbReference type="Pfam" id="PF03929">
    <property type="entry name" value="PepSY_TM"/>
    <property type="match status" value="1"/>
</dbReference>
<evidence type="ECO:0000313" key="4">
    <source>
        <dbReference type="Proteomes" id="UP000561459"/>
    </source>
</evidence>
<keyword evidence="2" id="KW-0812">Transmembrane</keyword>
<proteinExistence type="predicted"/>
<dbReference type="Proteomes" id="UP000561459">
    <property type="component" value="Unassembled WGS sequence"/>
</dbReference>
<keyword evidence="4" id="KW-1185">Reference proteome</keyword>
<dbReference type="PANTHER" id="PTHR34219">
    <property type="entry name" value="IRON-REGULATED INNER MEMBRANE PROTEIN-RELATED"/>
    <property type="match status" value="1"/>
</dbReference>
<name>A0A7W6CAC9_9SPHN</name>
<sequence length="195" mass="20889">MWGLLFLLALTSVAFNLNAQIFRPVLTAVLPTSPSIRDQPGPATLPQQRIGWDSAAAIANAEAARRGWPQRPVARISLAREQGFYMVRLGRLHEAGFGPAAVFVAMDTGRVLATERGGEGKAGDVVDALVYPIHSGQIAGLTGRILICLTGLVVATLSVTGVIVWWKKRAPRVAARHRARSKRPSIETGSLHAAE</sequence>
<dbReference type="EMBL" id="JACIDY010000008">
    <property type="protein sequence ID" value="MBB3941307.1"/>
    <property type="molecule type" value="Genomic_DNA"/>
</dbReference>
<accession>A0A7W6CAC9</accession>
<evidence type="ECO:0000256" key="2">
    <source>
        <dbReference type="SAM" id="Phobius"/>
    </source>
</evidence>
<comment type="caution">
    <text evidence="3">The sequence shown here is derived from an EMBL/GenBank/DDBJ whole genome shotgun (WGS) entry which is preliminary data.</text>
</comment>
<protein>
    <submittedName>
        <fullName evidence="3">Putative iron-regulated membrane protein</fullName>
    </submittedName>
</protein>
<keyword evidence="2" id="KW-1133">Transmembrane helix</keyword>
<evidence type="ECO:0000313" key="3">
    <source>
        <dbReference type="EMBL" id="MBB3941307.1"/>
    </source>
</evidence>
<evidence type="ECO:0000256" key="1">
    <source>
        <dbReference type="SAM" id="MobiDB-lite"/>
    </source>
</evidence>
<feature type="region of interest" description="Disordered" evidence="1">
    <location>
        <begin position="176"/>
        <end position="195"/>
    </location>
</feature>
<organism evidence="3 4">
    <name type="scientific">Novosphingobium fluoreni</name>
    <dbReference type="NCBI Taxonomy" id="1391222"/>
    <lineage>
        <taxon>Bacteria</taxon>
        <taxon>Pseudomonadati</taxon>
        <taxon>Pseudomonadota</taxon>
        <taxon>Alphaproteobacteria</taxon>
        <taxon>Sphingomonadales</taxon>
        <taxon>Sphingomonadaceae</taxon>
        <taxon>Novosphingobium</taxon>
    </lineage>
</organism>